<evidence type="ECO:0000313" key="3">
    <source>
        <dbReference type="Proteomes" id="UP000594638"/>
    </source>
</evidence>
<dbReference type="SUPFAM" id="SSF54160">
    <property type="entry name" value="Chromo domain-like"/>
    <property type="match status" value="1"/>
</dbReference>
<dbReference type="Gene3D" id="2.40.50.40">
    <property type="match status" value="1"/>
</dbReference>
<gene>
    <name evidence="2" type="ORF">OLEA9_A011107</name>
</gene>
<dbReference type="AlphaFoldDB" id="A0A8S0QAM0"/>
<dbReference type="Pfam" id="PF00385">
    <property type="entry name" value="Chromo"/>
    <property type="match status" value="1"/>
</dbReference>
<reference evidence="2 3" key="1">
    <citation type="submission" date="2019-12" db="EMBL/GenBank/DDBJ databases">
        <authorList>
            <person name="Alioto T."/>
            <person name="Alioto T."/>
            <person name="Gomez Garrido J."/>
        </authorList>
    </citation>
    <scope>NUCLEOTIDE SEQUENCE [LARGE SCALE GENOMIC DNA]</scope>
</reference>
<name>A0A8S0QAM0_OLEEU</name>
<dbReference type="InterPro" id="IPR000953">
    <property type="entry name" value="Chromo/chromo_shadow_dom"/>
</dbReference>
<comment type="caution">
    <text evidence="2">The sequence shown here is derived from an EMBL/GenBank/DDBJ whole genome shotgun (WGS) entry which is preliminary data.</text>
</comment>
<dbReference type="SMART" id="SM00298">
    <property type="entry name" value="CHROMO"/>
    <property type="match status" value="1"/>
</dbReference>
<accession>A0A8S0QAM0</accession>
<dbReference type="Gramene" id="OE9A011107T1">
    <property type="protein sequence ID" value="OE9A011107C1"/>
    <property type="gene ID" value="OE9A011107"/>
</dbReference>
<dbReference type="CDD" id="cd00024">
    <property type="entry name" value="CD_CSD"/>
    <property type="match status" value="1"/>
</dbReference>
<proteinExistence type="predicted"/>
<organism evidence="2 3">
    <name type="scientific">Olea europaea subsp. europaea</name>
    <dbReference type="NCBI Taxonomy" id="158383"/>
    <lineage>
        <taxon>Eukaryota</taxon>
        <taxon>Viridiplantae</taxon>
        <taxon>Streptophyta</taxon>
        <taxon>Embryophyta</taxon>
        <taxon>Tracheophyta</taxon>
        <taxon>Spermatophyta</taxon>
        <taxon>Magnoliopsida</taxon>
        <taxon>eudicotyledons</taxon>
        <taxon>Gunneridae</taxon>
        <taxon>Pentapetalae</taxon>
        <taxon>asterids</taxon>
        <taxon>lamiids</taxon>
        <taxon>Lamiales</taxon>
        <taxon>Oleaceae</taxon>
        <taxon>Oleeae</taxon>
        <taxon>Olea</taxon>
    </lineage>
</organism>
<sequence length="328" mass="37389">MVNIAKRTESRRALGSEPSAAEESLEHFFKSDAHRKHARYDELLEKERRAGMFWVRDIVGHKLDEATGELLYEVKWLGFGPDSNTFEPYENMHGSNDLVRAYHQKHGELEMPELVEYVGASSGDDPMGIWIRADQVVVGIRTYLPRFLWRDGLHIPVRHFTGALDQQDGIWVVTDSSHAYVVLHYASKSFCMVADNENLFASDEATRKRIKALLGCQDCHPVRYLNNYYRDVCGGAAILIGLEFGKFYNRWRKADFAAIQWPGTVSSPAHLKEEIMAKYYGDARPGPLPSCSGKKNTESRVHLHCDVCGWGTNKTNKSCLNMHMRKHL</sequence>
<dbReference type="InterPro" id="IPR023780">
    <property type="entry name" value="Chromo_domain"/>
</dbReference>
<feature type="domain" description="Chromo" evidence="1">
    <location>
        <begin position="53"/>
        <end position="114"/>
    </location>
</feature>
<dbReference type="Proteomes" id="UP000594638">
    <property type="component" value="Unassembled WGS sequence"/>
</dbReference>
<protein>
    <recommendedName>
        <fullName evidence="1">Chromo domain-containing protein</fullName>
    </recommendedName>
</protein>
<evidence type="ECO:0000313" key="2">
    <source>
        <dbReference type="EMBL" id="CAA2962299.1"/>
    </source>
</evidence>
<dbReference type="PROSITE" id="PS50013">
    <property type="entry name" value="CHROMO_2"/>
    <property type="match status" value="1"/>
</dbReference>
<keyword evidence="3" id="KW-1185">Reference proteome</keyword>
<dbReference type="OrthoDB" id="1918685at2759"/>
<dbReference type="EMBL" id="CACTIH010000851">
    <property type="protein sequence ID" value="CAA2962299.1"/>
    <property type="molecule type" value="Genomic_DNA"/>
</dbReference>
<evidence type="ECO:0000259" key="1">
    <source>
        <dbReference type="PROSITE" id="PS50013"/>
    </source>
</evidence>
<dbReference type="InterPro" id="IPR016197">
    <property type="entry name" value="Chromo-like_dom_sf"/>
</dbReference>